<feature type="transmembrane region" description="Helical" evidence="7">
    <location>
        <begin position="102"/>
        <end position="124"/>
    </location>
</feature>
<evidence type="ECO:0000256" key="3">
    <source>
        <dbReference type="ARBA" id="ARBA00022475"/>
    </source>
</evidence>
<evidence type="ECO:0000256" key="5">
    <source>
        <dbReference type="ARBA" id="ARBA00022989"/>
    </source>
</evidence>
<evidence type="ECO:0000256" key="7">
    <source>
        <dbReference type="SAM" id="Phobius"/>
    </source>
</evidence>
<proteinExistence type="inferred from homology"/>
<keyword evidence="6 7" id="KW-0472">Membrane</keyword>
<dbReference type="PANTHER" id="PTHR33452:SF4">
    <property type="entry name" value="BLL4328 PROTEIN"/>
    <property type="match status" value="1"/>
</dbReference>
<dbReference type="EMBL" id="FMAG01000015">
    <property type="protein sequence ID" value="SCB50268.1"/>
    <property type="molecule type" value="Genomic_DNA"/>
</dbReference>
<evidence type="ECO:0000256" key="4">
    <source>
        <dbReference type="ARBA" id="ARBA00022692"/>
    </source>
</evidence>
<evidence type="ECO:0000313" key="9">
    <source>
        <dbReference type="Proteomes" id="UP000199101"/>
    </source>
</evidence>
<comment type="subcellular location">
    <subcellularLocation>
        <location evidence="1">Cell membrane</location>
        <topology evidence="1">Multi-pass membrane protein</topology>
    </subcellularLocation>
</comment>
<evidence type="ECO:0000313" key="8">
    <source>
        <dbReference type="EMBL" id="SCB50268.1"/>
    </source>
</evidence>
<protein>
    <submittedName>
        <fullName evidence="8">Putative oxidoreductase</fullName>
    </submittedName>
</protein>
<feature type="transmembrane region" description="Helical" evidence="7">
    <location>
        <begin position="64"/>
        <end position="90"/>
    </location>
</feature>
<dbReference type="STRING" id="410764.GA0061103_0795"/>
<dbReference type="PANTHER" id="PTHR33452">
    <property type="entry name" value="OXIDOREDUCTASE CATD-RELATED"/>
    <property type="match status" value="1"/>
</dbReference>
<dbReference type="AlphaFoldDB" id="A0A1C3XDF5"/>
<organism evidence="8 9">
    <name type="scientific">Rhizobium multihospitium</name>
    <dbReference type="NCBI Taxonomy" id="410764"/>
    <lineage>
        <taxon>Bacteria</taxon>
        <taxon>Pseudomonadati</taxon>
        <taxon>Pseudomonadota</taxon>
        <taxon>Alphaproteobacteria</taxon>
        <taxon>Hyphomicrobiales</taxon>
        <taxon>Rhizobiaceae</taxon>
        <taxon>Rhizobium/Agrobacterium group</taxon>
        <taxon>Rhizobium</taxon>
    </lineage>
</organism>
<comment type="similarity">
    <text evidence="2">Belongs to the DoxX family.</text>
</comment>
<sequence length="134" mass="14527">MSALTARAEQLTPYFLSVFRIVAGLLFLQHGLVKFLGWPALFPIAFAPFSQLWFAGMIECAGGILLIVGLFSRWAAVVCSGEMAFAYFLFHQSKGLTPIQNGGDLAIMFCFAFLLLAVTGPGPLSIDARRHAPS</sequence>
<keyword evidence="3" id="KW-1003">Cell membrane</keyword>
<dbReference type="InterPro" id="IPR032808">
    <property type="entry name" value="DoxX"/>
</dbReference>
<dbReference type="InterPro" id="IPR051907">
    <property type="entry name" value="DoxX-like_oxidoreductase"/>
</dbReference>
<evidence type="ECO:0000256" key="1">
    <source>
        <dbReference type="ARBA" id="ARBA00004651"/>
    </source>
</evidence>
<keyword evidence="9" id="KW-1185">Reference proteome</keyword>
<evidence type="ECO:0000256" key="6">
    <source>
        <dbReference type="ARBA" id="ARBA00023136"/>
    </source>
</evidence>
<gene>
    <name evidence="8" type="ORF">GA0061103_0795</name>
</gene>
<reference evidence="9" key="1">
    <citation type="submission" date="2016-08" db="EMBL/GenBank/DDBJ databases">
        <authorList>
            <person name="Varghese N."/>
            <person name="Submissions Spin"/>
        </authorList>
    </citation>
    <scope>NUCLEOTIDE SEQUENCE [LARGE SCALE GENOMIC DNA]</scope>
    <source>
        <strain evidence="9">HAMBI 2975</strain>
    </source>
</reference>
<feature type="transmembrane region" description="Helical" evidence="7">
    <location>
        <begin position="12"/>
        <end position="28"/>
    </location>
</feature>
<keyword evidence="4 7" id="KW-0812">Transmembrane</keyword>
<dbReference type="Pfam" id="PF07681">
    <property type="entry name" value="DoxX"/>
    <property type="match status" value="1"/>
</dbReference>
<keyword evidence="5 7" id="KW-1133">Transmembrane helix</keyword>
<dbReference type="Proteomes" id="UP000199101">
    <property type="component" value="Unassembled WGS sequence"/>
</dbReference>
<feature type="transmembrane region" description="Helical" evidence="7">
    <location>
        <begin position="35"/>
        <end position="58"/>
    </location>
</feature>
<accession>A0A1C3XDF5</accession>
<name>A0A1C3XDF5_9HYPH</name>
<dbReference type="RefSeq" id="WP_092720124.1">
    <property type="nucleotide sequence ID" value="NZ_FMAG01000015.1"/>
</dbReference>
<dbReference type="OrthoDB" id="9808524at2"/>
<evidence type="ECO:0000256" key="2">
    <source>
        <dbReference type="ARBA" id="ARBA00006679"/>
    </source>
</evidence>
<dbReference type="GO" id="GO:0005886">
    <property type="term" value="C:plasma membrane"/>
    <property type="evidence" value="ECO:0007669"/>
    <property type="project" value="UniProtKB-SubCell"/>
</dbReference>